<organism evidence="1 2">
    <name type="scientific">Trichonephila inaurata madagascariensis</name>
    <dbReference type="NCBI Taxonomy" id="2747483"/>
    <lineage>
        <taxon>Eukaryota</taxon>
        <taxon>Metazoa</taxon>
        <taxon>Ecdysozoa</taxon>
        <taxon>Arthropoda</taxon>
        <taxon>Chelicerata</taxon>
        <taxon>Arachnida</taxon>
        <taxon>Araneae</taxon>
        <taxon>Araneomorphae</taxon>
        <taxon>Entelegynae</taxon>
        <taxon>Araneoidea</taxon>
        <taxon>Nephilidae</taxon>
        <taxon>Trichonephila</taxon>
        <taxon>Trichonephila inaurata</taxon>
    </lineage>
</organism>
<dbReference type="EMBL" id="BMAV01022154">
    <property type="protein sequence ID" value="GFY76806.1"/>
    <property type="molecule type" value="Genomic_DNA"/>
</dbReference>
<accession>A0A8X7CQG7</accession>
<protein>
    <submittedName>
        <fullName evidence="1">Uncharacterized protein</fullName>
    </submittedName>
</protein>
<dbReference type="Proteomes" id="UP000886998">
    <property type="component" value="Unassembled WGS sequence"/>
</dbReference>
<gene>
    <name evidence="1" type="ORF">TNIN_126411</name>
</gene>
<evidence type="ECO:0000313" key="2">
    <source>
        <dbReference type="Proteomes" id="UP000886998"/>
    </source>
</evidence>
<dbReference type="AlphaFoldDB" id="A0A8X7CQG7"/>
<evidence type="ECO:0000313" key="1">
    <source>
        <dbReference type="EMBL" id="GFY76806.1"/>
    </source>
</evidence>
<comment type="caution">
    <text evidence="1">The sequence shown here is derived from an EMBL/GenBank/DDBJ whole genome shotgun (WGS) entry which is preliminary data.</text>
</comment>
<reference evidence="1" key="1">
    <citation type="submission" date="2020-08" db="EMBL/GenBank/DDBJ databases">
        <title>Multicomponent nature underlies the extraordinary mechanical properties of spider dragline silk.</title>
        <authorList>
            <person name="Kono N."/>
            <person name="Nakamura H."/>
            <person name="Mori M."/>
            <person name="Yoshida Y."/>
            <person name="Ohtoshi R."/>
            <person name="Malay A.D."/>
            <person name="Moran D.A.P."/>
            <person name="Tomita M."/>
            <person name="Numata K."/>
            <person name="Arakawa K."/>
        </authorList>
    </citation>
    <scope>NUCLEOTIDE SEQUENCE</scope>
</reference>
<proteinExistence type="predicted"/>
<name>A0A8X7CQG7_9ARAC</name>
<sequence length="103" mass="11536">MINHRRRQDVVATFPNAPRHERRLECRATTLFPGDGTVSYLDGKKLRTSTAAPLQDVVVSFRCKRGWGRCTRPHFGFSAFSLGAFSTSSDTAPIYGKTIPNYD</sequence>
<keyword evidence="2" id="KW-1185">Reference proteome</keyword>